<reference evidence="2" key="1">
    <citation type="journal article" date="2023" name="Front. Plant Sci.">
        <title>Chromosomal-level genome assembly of Melastoma candidum provides insights into trichome evolution.</title>
        <authorList>
            <person name="Zhong Y."/>
            <person name="Wu W."/>
            <person name="Sun C."/>
            <person name="Zou P."/>
            <person name="Liu Y."/>
            <person name="Dai S."/>
            <person name="Zhou R."/>
        </authorList>
    </citation>
    <scope>NUCLEOTIDE SEQUENCE [LARGE SCALE GENOMIC DNA]</scope>
</reference>
<protein>
    <submittedName>
        <fullName evidence="1">Uncharacterized protein</fullName>
    </submittedName>
</protein>
<name>A0ACB9S6S7_9MYRT</name>
<dbReference type="Proteomes" id="UP001057402">
    <property type="component" value="Chromosome 2"/>
</dbReference>
<evidence type="ECO:0000313" key="1">
    <source>
        <dbReference type="EMBL" id="KAI4385534.1"/>
    </source>
</evidence>
<accession>A0ACB9S6S7</accession>
<keyword evidence="2" id="KW-1185">Reference proteome</keyword>
<gene>
    <name evidence="1" type="ORF">MLD38_003548</name>
</gene>
<sequence length="182" mass="20442">MSSPSSWNRACSWNPLSIFLVVMTCAVFLVFSYRLVFRWILKAIPVRTLSAPSHPVEHLDPSSQQFQVIRGGLQSSLLETLPVTRYANEGEVKAAECVVCLGEFNEGEWTRNLPECGHRFHVACIDAWFRSHSSCPVCRARVGSSLWTLSRESYAQEMATSYQDLSLRILQGMIINTGRDAA</sequence>
<proteinExistence type="predicted"/>
<evidence type="ECO:0000313" key="2">
    <source>
        <dbReference type="Proteomes" id="UP001057402"/>
    </source>
</evidence>
<dbReference type="EMBL" id="CM042881">
    <property type="protein sequence ID" value="KAI4385534.1"/>
    <property type="molecule type" value="Genomic_DNA"/>
</dbReference>
<comment type="caution">
    <text evidence="1">The sequence shown here is derived from an EMBL/GenBank/DDBJ whole genome shotgun (WGS) entry which is preliminary data.</text>
</comment>
<organism evidence="1 2">
    <name type="scientific">Melastoma candidum</name>
    <dbReference type="NCBI Taxonomy" id="119954"/>
    <lineage>
        <taxon>Eukaryota</taxon>
        <taxon>Viridiplantae</taxon>
        <taxon>Streptophyta</taxon>
        <taxon>Embryophyta</taxon>
        <taxon>Tracheophyta</taxon>
        <taxon>Spermatophyta</taxon>
        <taxon>Magnoliopsida</taxon>
        <taxon>eudicotyledons</taxon>
        <taxon>Gunneridae</taxon>
        <taxon>Pentapetalae</taxon>
        <taxon>rosids</taxon>
        <taxon>malvids</taxon>
        <taxon>Myrtales</taxon>
        <taxon>Melastomataceae</taxon>
        <taxon>Melastomatoideae</taxon>
        <taxon>Melastomateae</taxon>
        <taxon>Melastoma</taxon>
    </lineage>
</organism>